<gene>
    <name evidence="8" type="ORF">A7E75_08590</name>
</gene>
<feature type="domain" description="HYDIN/VesB/CFA65-like Ig-like" evidence="7">
    <location>
        <begin position="127"/>
        <end position="218"/>
    </location>
</feature>
<keyword evidence="5" id="KW-0966">Cell projection</keyword>
<sequence length="232" mass="25243">MKTPHTFFLAIFCLALLPAPALAAPQIFISDPAFQFGTIAEGDRLEHVFTFANRGDQTLSIERVRSTCGCTGTLLSSREILPGKSGEVRITFNSNGMRGPITKWVYIYSNDPATPKAALRIAGLVKPEIDIQPDRLQLTNMRPGEKRQADITLTNNGERTIFLSNLATMPASLSASLSQTRLAPGASARIRATLTLPAEKSRQNGYITLSTSSPRSPKLRISVFGVGRERTP</sequence>
<dbReference type="Pfam" id="PF07610">
    <property type="entry name" value="DUF1573"/>
    <property type="match status" value="1"/>
</dbReference>
<evidence type="ECO:0000313" key="9">
    <source>
        <dbReference type="Proteomes" id="UP000182264"/>
    </source>
</evidence>
<comment type="subcellular location">
    <subcellularLocation>
        <location evidence="1">Cell projection</location>
        <location evidence="1">Cilium</location>
    </subcellularLocation>
    <subcellularLocation>
        <location evidence="2">Cytoplasm</location>
    </subcellularLocation>
</comment>
<dbReference type="STRING" id="29542.A6070_02560"/>
<evidence type="ECO:0000259" key="7">
    <source>
        <dbReference type="Pfam" id="PF22544"/>
    </source>
</evidence>
<protein>
    <recommendedName>
        <fullName evidence="7">HYDIN/VesB/CFA65-like Ig-like domain-containing protein</fullName>
    </recommendedName>
</protein>
<keyword evidence="9" id="KW-1185">Reference proteome</keyword>
<keyword evidence="3" id="KW-0963">Cytoplasm</keyword>
<evidence type="ECO:0000256" key="6">
    <source>
        <dbReference type="SAM" id="SignalP"/>
    </source>
</evidence>
<keyword evidence="6" id="KW-0732">Signal</keyword>
<dbReference type="Pfam" id="PF22544">
    <property type="entry name" value="HYDIN_VesB_CFA65-like_Ig"/>
    <property type="match status" value="1"/>
</dbReference>
<dbReference type="NCBIfam" id="NF012200">
    <property type="entry name" value="choice_anch_D"/>
    <property type="match status" value="1"/>
</dbReference>
<dbReference type="RefSeq" id="WP_072286913.1">
    <property type="nucleotide sequence ID" value="NZ_CP015455.1"/>
</dbReference>
<dbReference type="Proteomes" id="UP000182264">
    <property type="component" value="Chromosome"/>
</dbReference>
<dbReference type="KEGG" id="pace:A6070_02560"/>
<name>A0A1L3GGG9_SYNAC</name>
<dbReference type="Gene3D" id="2.60.40.10">
    <property type="entry name" value="Immunoglobulins"/>
    <property type="match status" value="2"/>
</dbReference>
<dbReference type="EMBL" id="CP015518">
    <property type="protein sequence ID" value="APG25064.1"/>
    <property type="molecule type" value="Genomic_DNA"/>
</dbReference>
<dbReference type="PANTHER" id="PTHR37833">
    <property type="entry name" value="LIPOPROTEIN-RELATED"/>
    <property type="match status" value="1"/>
</dbReference>
<organism evidence="8 9">
    <name type="scientific">Syntrophotalea acetylenica</name>
    <name type="common">Pelobacter acetylenicus</name>
    <dbReference type="NCBI Taxonomy" id="29542"/>
    <lineage>
        <taxon>Bacteria</taxon>
        <taxon>Pseudomonadati</taxon>
        <taxon>Thermodesulfobacteriota</taxon>
        <taxon>Desulfuromonadia</taxon>
        <taxon>Desulfuromonadales</taxon>
        <taxon>Syntrophotaleaceae</taxon>
        <taxon>Syntrophotalea</taxon>
    </lineage>
</organism>
<dbReference type="AlphaFoldDB" id="A0A1L3GGG9"/>
<evidence type="ECO:0000256" key="4">
    <source>
        <dbReference type="ARBA" id="ARBA00023069"/>
    </source>
</evidence>
<dbReference type="OrthoDB" id="5506770at2"/>
<dbReference type="GO" id="GO:0005737">
    <property type="term" value="C:cytoplasm"/>
    <property type="evidence" value="ECO:0007669"/>
    <property type="project" value="UniProtKB-SubCell"/>
</dbReference>
<feature type="signal peptide" evidence="6">
    <location>
        <begin position="1"/>
        <end position="23"/>
    </location>
</feature>
<evidence type="ECO:0000256" key="3">
    <source>
        <dbReference type="ARBA" id="ARBA00022490"/>
    </source>
</evidence>
<evidence type="ECO:0000256" key="1">
    <source>
        <dbReference type="ARBA" id="ARBA00004138"/>
    </source>
</evidence>
<proteinExistence type="predicted"/>
<evidence type="ECO:0000256" key="2">
    <source>
        <dbReference type="ARBA" id="ARBA00004496"/>
    </source>
</evidence>
<dbReference type="InterPro" id="IPR011467">
    <property type="entry name" value="DUF1573"/>
</dbReference>
<evidence type="ECO:0000313" key="8">
    <source>
        <dbReference type="EMBL" id="APG25064.1"/>
    </source>
</evidence>
<reference evidence="8 9" key="1">
    <citation type="journal article" date="2017" name="Genome Announc.">
        <title>Complete Genome Sequences of Two Acetylene-Fermenting Pelobacter acetylenicus Strains.</title>
        <authorList>
            <person name="Sutton J.M."/>
            <person name="Baesman S.M."/>
            <person name="Fierst J.L."/>
            <person name="Poret-Peterson A.T."/>
            <person name="Oremland R.S."/>
            <person name="Dunlap D.S."/>
            <person name="Akob D.M."/>
        </authorList>
    </citation>
    <scope>NUCLEOTIDE SEQUENCE [LARGE SCALE GENOMIC DNA]</scope>
    <source>
        <strain evidence="8 9">DSM 3247</strain>
    </source>
</reference>
<accession>A0A1L3GGG9</accession>
<evidence type="ECO:0000256" key="5">
    <source>
        <dbReference type="ARBA" id="ARBA00023273"/>
    </source>
</evidence>
<dbReference type="InterPro" id="IPR013783">
    <property type="entry name" value="Ig-like_fold"/>
</dbReference>
<feature type="chain" id="PRO_5012069165" description="HYDIN/VesB/CFA65-like Ig-like domain-containing protein" evidence="6">
    <location>
        <begin position="24"/>
        <end position="232"/>
    </location>
</feature>
<dbReference type="PANTHER" id="PTHR37833:SF1">
    <property type="entry name" value="SIGNAL PEPTIDE PROTEIN"/>
    <property type="match status" value="1"/>
</dbReference>
<dbReference type="InterPro" id="IPR053879">
    <property type="entry name" value="HYDIN_VesB_CFA65-like_Ig"/>
</dbReference>
<keyword evidence="4" id="KW-0969">Cilium</keyword>